<gene>
    <name evidence="5" type="ORF">ILUMI_09858</name>
</gene>
<keyword evidence="3" id="KW-0732">Signal</keyword>
<dbReference type="EMBL" id="VTPC01005177">
    <property type="protein sequence ID" value="KAF2896319.1"/>
    <property type="molecule type" value="Genomic_DNA"/>
</dbReference>
<evidence type="ECO:0000259" key="4">
    <source>
        <dbReference type="SMART" id="SM00198"/>
    </source>
</evidence>
<dbReference type="OrthoDB" id="43654at2759"/>
<keyword evidence="2" id="KW-0964">Secreted</keyword>
<dbReference type="PRINTS" id="PR00837">
    <property type="entry name" value="V5TPXLIKE"/>
</dbReference>
<dbReference type="PROSITE" id="PS01009">
    <property type="entry name" value="CRISP_1"/>
    <property type="match status" value="1"/>
</dbReference>
<sequence>MRTCVVIMTITWLFITKFTIKTRGDDIDYCQIGCPYNEEDQQLHTICMLNHTCEKALTCSRYFNLPFSEKEKRKIVDFHNELRNKIALAKEGCVSADRKPFPPAANMRQIVWDKELEFMAQCWANQCPIAEHNSCMHKFYGNIPVGKNSVWISKNHVIKEFSLVHKECQHVTLKQIEKYRSRISGLPYIGRFTQMIWWNTSLIGCARTRFLVRRSGMRYHITCNYAASGNYQNEPIYTEGKPCSQCPAGTTCDKKYKGLCATEPSQSKVPNICKFAADGKKCVPYLGLINKKRRTQSYQKGNGPEVNYCHPELSCKDEVIKRHTVCLLRHNCGISPKCKNFTEYSLSVSEKREILKKHNELRSTIAMGKELTTKYGDQLPSAANMRELVWDEELEFLAQCWANQCPKSHDSCRKKSDRMESGQNLAWTTTTLPVQFAIVSLFNEFINVTSLKLIDRYMPQRLPNQVGHFTQIAYWNTTQIGCGRSRYHFSGLESVSTLIVCHYAWAGNYEGLEVYQKGIPCSKCPKGSRCHKIYPGLCTTPQSKSKMPDICQLSKNPNCKPILNNPGLQVKNRLGQTFYPSKMPDVWQWPSKYLRIRQGKSNNQ</sequence>
<dbReference type="InterPro" id="IPR001283">
    <property type="entry name" value="CRISP-related"/>
</dbReference>
<dbReference type="InterPro" id="IPR014044">
    <property type="entry name" value="CAP_dom"/>
</dbReference>
<dbReference type="PRINTS" id="PR00838">
    <property type="entry name" value="V5ALLERGEN"/>
</dbReference>
<evidence type="ECO:0000256" key="3">
    <source>
        <dbReference type="SAM" id="SignalP"/>
    </source>
</evidence>
<accession>A0A8K0CZ71</accession>
<dbReference type="PANTHER" id="PTHR10334">
    <property type="entry name" value="CYSTEINE-RICH SECRETORY PROTEIN-RELATED"/>
    <property type="match status" value="1"/>
</dbReference>
<keyword evidence="6" id="KW-1185">Reference proteome</keyword>
<feature type="signal peptide" evidence="3">
    <location>
        <begin position="1"/>
        <end position="24"/>
    </location>
</feature>
<feature type="non-terminal residue" evidence="5">
    <location>
        <position position="604"/>
    </location>
</feature>
<evidence type="ECO:0000313" key="6">
    <source>
        <dbReference type="Proteomes" id="UP000801492"/>
    </source>
</evidence>
<dbReference type="Pfam" id="PF00188">
    <property type="entry name" value="CAP"/>
    <property type="match status" value="2"/>
</dbReference>
<comment type="subcellular location">
    <subcellularLocation>
        <location evidence="1">Secreted</location>
    </subcellularLocation>
</comment>
<organism evidence="5 6">
    <name type="scientific">Ignelater luminosus</name>
    <name type="common">Cucubano</name>
    <name type="synonym">Pyrophorus luminosus</name>
    <dbReference type="NCBI Taxonomy" id="2038154"/>
    <lineage>
        <taxon>Eukaryota</taxon>
        <taxon>Metazoa</taxon>
        <taxon>Ecdysozoa</taxon>
        <taxon>Arthropoda</taxon>
        <taxon>Hexapoda</taxon>
        <taxon>Insecta</taxon>
        <taxon>Pterygota</taxon>
        <taxon>Neoptera</taxon>
        <taxon>Endopterygota</taxon>
        <taxon>Coleoptera</taxon>
        <taxon>Polyphaga</taxon>
        <taxon>Elateriformia</taxon>
        <taxon>Elateroidea</taxon>
        <taxon>Elateridae</taxon>
        <taxon>Agrypninae</taxon>
        <taxon>Pyrophorini</taxon>
        <taxon>Ignelater</taxon>
    </lineage>
</organism>
<feature type="domain" description="SCP" evidence="4">
    <location>
        <begin position="349"/>
        <end position="511"/>
    </location>
</feature>
<dbReference type="InterPro" id="IPR035940">
    <property type="entry name" value="CAP_sf"/>
</dbReference>
<dbReference type="GO" id="GO:0005576">
    <property type="term" value="C:extracellular region"/>
    <property type="evidence" value="ECO:0007669"/>
    <property type="project" value="UniProtKB-SubCell"/>
</dbReference>
<comment type="caution">
    <text evidence="5">The sequence shown here is derived from an EMBL/GenBank/DDBJ whole genome shotgun (WGS) entry which is preliminary data.</text>
</comment>
<proteinExistence type="predicted"/>
<feature type="domain" description="SCP" evidence="4">
    <location>
        <begin position="70"/>
        <end position="233"/>
    </location>
</feature>
<evidence type="ECO:0000256" key="1">
    <source>
        <dbReference type="ARBA" id="ARBA00004613"/>
    </source>
</evidence>
<evidence type="ECO:0000256" key="2">
    <source>
        <dbReference type="ARBA" id="ARBA00022525"/>
    </source>
</evidence>
<dbReference type="Proteomes" id="UP000801492">
    <property type="component" value="Unassembled WGS sequence"/>
</dbReference>
<dbReference type="SUPFAM" id="SSF55797">
    <property type="entry name" value="PR-1-like"/>
    <property type="match status" value="2"/>
</dbReference>
<dbReference type="AlphaFoldDB" id="A0A8K0CZ71"/>
<dbReference type="InterPro" id="IPR002413">
    <property type="entry name" value="V5_allergen-like"/>
</dbReference>
<feature type="chain" id="PRO_5035445874" description="SCP domain-containing protein" evidence="3">
    <location>
        <begin position="25"/>
        <end position="604"/>
    </location>
</feature>
<dbReference type="PROSITE" id="PS01010">
    <property type="entry name" value="CRISP_2"/>
    <property type="match status" value="1"/>
</dbReference>
<reference evidence="5" key="1">
    <citation type="submission" date="2019-08" db="EMBL/GenBank/DDBJ databases">
        <title>The genome of the North American firefly Photinus pyralis.</title>
        <authorList>
            <consortium name="Photinus pyralis genome working group"/>
            <person name="Fallon T.R."/>
            <person name="Sander Lower S.E."/>
            <person name="Weng J.-K."/>
        </authorList>
    </citation>
    <scope>NUCLEOTIDE SEQUENCE</scope>
    <source>
        <strain evidence="5">TRF0915ILg1</strain>
        <tissue evidence="5">Whole body</tissue>
    </source>
</reference>
<name>A0A8K0CZ71_IGNLU</name>
<evidence type="ECO:0000313" key="5">
    <source>
        <dbReference type="EMBL" id="KAF2896319.1"/>
    </source>
</evidence>
<dbReference type="CDD" id="cd05380">
    <property type="entry name" value="CAP_euk"/>
    <property type="match status" value="2"/>
</dbReference>
<dbReference type="Gene3D" id="3.40.33.10">
    <property type="entry name" value="CAP"/>
    <property type="match status" value="2"/>
</dbReference>
<dbReference type="InterPro" id="IPR018244">
    <property type="entry name" value="Allrgn_V5/Tpx1_CS"/>
</dbReference>
<dbReference type="SMART" id="SM00198">
    <property type="entry name" value="SCP"/>
    <property type="match status" value="2"/>
</dbReference>
<protein>
    <recommendedName>
        <fullName evidence="4">SCP domain-containing protein</fullName>
    </recommendedName>
</protein>